<comment type="similarity">
    <text evidence="2">Belongs to the acetate uptake transporter (AceTr) (TC 2.A.96) family.</text>
</comment>
<dbReference type="Proteomes" id="UP001146351">
    <property type="component" value="Unassembled WGS sequence"/>
</dbReference>
<proteinExistence type="inferred from homology"/>
<keyword evidence="3 7" id="KW-0812">Transmembrane</keyword>
<evidence type="ECO:0000313" key="9">
    <source>
        <dbReference type="Proteomes" id="UP001146351"/>
    </source>
</evidence>
<dbReference type="NCBIfam" id="NF038013">
    <property type="entry name" value="AceTr_1"/>
    <property type="match status" value="1"/>
</dbReference>
<evidence type="ECO:0000256" key="5">
    <source>
        <dbReference type="ARBA" id="ARBA00023136"/>
    </source>
</evidence>
<comment type="caution">
    <text evidence="8">The sequence shown here is derived from an EMBL/GenBank/DDBJ whole genome shotgun (WGS) entry which is preliminary data.</text>
</comment>
<dbReference type="AlphaFoldDB" id="A0A9W9LH33"/>
<feature type="transmembrane region" description="Helical" evidence="7">
    <location>
        <begin position="71"/>
        <end position="92"/>
    </location>
</feature>
<evidence type="ECO:0000256" key="3">
    <source>
        <dbReference type="ARBA" id="ARBA00022692"/>
    </source>
</evidence>
<protein>
    <recommendedName>
        <fullName evidence="10">GPR/FUN34 family protein</fullName>
    </recommendedName>
</protein>
<evidence type="ECO:0008006" key="10">
    <source>
        <dbReference type="Google" id="ProtNLM"/>
    </source>
</evidence>
<evidence type="ECO:0000256" key="1">
    <source>
        <dbReference type="ARBA" id="ARBA00004141"/>
    </source>
</evidence>
<dbReference type="GO" id="GO:0015123">
    <property type="term" value="F:acetate transmembrane transporter activity"/>
    <property type="evidence" value="ECO:0007669"/>
    <property type="project" value="TreeGrafter"/>
</dbReference>
<accession>A0A9W9LH33</accession>
<dbReference type="GO" id="GO:0005886">
    <property type="term" value="C:plasma membrane"/>
    <property type="evidence" value="ECO:0007669"/>
    <property type="project" value="TreeGrafter"/>
</dbReference>
<sequence>MEPIIGIHCPKQETPASDSVTRENFEPRADASGSPLPVHEYHEILFTRALENPSPHPKNRPSSMLEEGQKIANPAPLGLCAFALTSFVMNLYNVYMPHASASGITVALPLVYGGLAQILVGMWEMAVGNTFGAVTFCSYGSYWIAAAIITWLDDLHITGLNKSDANQAELMMALYLMAWFIFTTLMLLCTLKSSLAMFLLFFFLDMNYLLLGISHLRGAAGGNISTSVGRVGGLFGLLAAFAAWYNALAGVIDINNGFFRVPVGHFPWSPASHAHRTKVKAV</sequence>
<reference evidence="8" key="2">
    <citation type="journal article" date="2023" name="IMA Fungus">
        <title>Comparative genomic study of the Penicillium genus elucidates a diverse pangenome and 15 lateral gene transfer events.</title>
        <authorList>
            <person name="Petersen C."/>
            <person name="Sorensen T."/>
            <person name="Nielsen M.R."/>
            <person name="Sondergaard T.E."/>
            <person name="Sorensen J.L."/>
            <person name="Fitzpatrick D.A."/>
            <person name="Frisvad J.C."/>
            <person name="Nielsen K.L."/>
        </authorList>
    </citation>
    <scope>NUCLEOTIDE SEQUENCE</scope>
    <source>
        <strain evidence="8">IBT 21917</strain>
    </source>
</reference>
<dbReference type="Pfam" id="PF01184">
    <property type="entry name" value="Gpr1_Fun34_YaaH"/>
    <property type="match status" value="1"/>
</dbReference>
<dbReference type="PANTHER" id="PTHR31123">
    <property type="entry name" value="ACCUMULATION OF DYADS PROTEIN 2-RELATED"/>
    <property type="match status" value="1"/>
</dbReference>
<dbReference type="InterPro" id="IPR051633">
    <property type="entry name" value="AceTr"/>
</dbReference>
<keyword evidence="4 7" id="KW-1133">Transmembrane helix</keyword>
<reference evidence="8" key="1">
    <citation type="submission" date="2022-11" db="EMBL/GenBank/DDBJ databases">
        <authorList>
            <person name="Petersen C."/>
        </authorList>
    </citation>
    <scope>NUCLEOTIDE SEQUENCE</scope>
    <source>
        <strain evidence="8">IBT 21917</strain>
    </source>
</reference>
<dbReference type="PANTHER" id="PTHR31123:SF1">
    <property type="entry name" value="ACCUMULATION OF DYADS PROTEIN 2-RELATED"/>
    <property type="match status" value="1"/>
</dbReference>
<feature type="transmembrane region" description="Helical" evidence="7">
    <location>
        <begin position="104"/>
        <end position="123"/>
    </location>
</feature>
<evidence type="ECO:0000256" key="4">
    <source>
        <dbReference type="ARBA" id="ARBA00022989"/>
    </source>
</evidence>
<dbReference type="EMBL" id="JAPQKO010000006">
    <property type="protein sequence ID" value="KAJ5156881.1"/>
    <property type="molecule type" value="Genomic_DNA"/>
</dbReference>
<organism evidence="8 9">
    <name type="scientific">Penicillium capsulatum</name>
    <dbReference type="NCBI Taxonomy" id="69766"/>
    <lineage>
        <taxon>Eukaryota</taxon>
        <taxon>Fungi</taxon>
        <taxon>Dikarya</taxon>
        <taxon>Ascomycota</taxon>
        <taxon>Pezizomycotina</taxon>
        <taxon>Eurotiomycetes</taxon>
        <taxon>Eurotiomycetidae</taxon>
        <taxon>Eurotiales</taxon>
        <taxon>Aspergillaceae</taxon>
        <taxon>Penicillium</taxon>
    </lineage>
</organism>
<feature type="compositionally biased region" description="Basic and acidic residues" evidence="6">
    <location>
        <begin position="20"/>
        <end position="29"/>
    </location>
</feature>
<dbReference type="InterPro" id="IPR047622">
    <property type="entry name" value="GPR1_FUN34_YAAH"/>
</dbReference>
<feature type="region of interest" description="Disordered" evidence="6">
    <location>
        <begin position="1"/>
        <end position="33"/>
    </location>
</feature>
<feature type="transmembrane region" description="Helical" evidence="7">
    <location>
        <begin position="198"/>
        <end position="216"/>
    </location>
</feature>
<evidence type="ECO:0000256" key="6">
    <source>
        <dbReference type="SAM" id="MobiDB-lite"/>
    </source>
</evidence>
<comment type="subcellular location">
    <subcellularLocation>
        <location evidence="1">Membrane</location>
        <topology evidence="1">Multi-pass membrane protein</topology>
    </subcellularLocation>
</comment>
<evidence type="ECO:0000313" key="8">
    <source>
        <dbReference type="EMBL" id="KAJ5156881.1"/>
    </source>
</evidence>
<dbReference type="OrthoDB" id="3648309at2759"/>
<feature type="transmembrane region" description="Helical" evidence="7">
    <location>
        <begin position="130"/>
        <end position="152"/>
    </location>
</feature>
<evidence type="ECO:0000256" key="7">
    <source>
        <dbReference type="SAM" id="Phobius"/>
    </source>
</evidence>
<dbReference type="PROSITE" id="PS01114">
    <property type="entry name" value="GPR1_FUN34_YAAH"/>
    <property type="match status" value="1"/>
</dbReference>
<keyword evidence="9" id="KW-1185">Reference proteome</keyword>
<gene>
    <name evidence="8" type="ORF">N7492_009684</name>
</gene>
<name>A0A9W9LH33_9EURO</name>
<dbReference type="InterPro" id="IPR000791">
    <property type="entry name" value="Gpr1/Fun34/SatP-like"/>
</dbReference>
<feature type="transmembrane region" description="Helical" evidence="7">
    <location>
        <begin position="172"/>
        <end position="191"/>
    </location>
</feature>
<keyword evidence="5 7" id="KW-0472">Membrane</keyword>
<evidence type="ECO:0000256" key="2">
    <source>
        <dbReference type="ARBA" id="ARBA00005587"/>
    </source>
</evidence>
<feature type="transmembrane region" description="Helical" evidence="7">
    <location>
        <begin position="228"/>
        <end position="252"/>
    </location>
</feature>